<dbReference type="Gene3D" id="1.10.630.10">
    <property type="entry name" value="Cytochrome P450"/>
    <property type="match status" value="1"/>
</dbReference>
<evidence type="ECO:0000256" key="2">
    <source>
        <dbReference type="ARBA" id="ARBA00022617"/>
    </source>
</evidence>
<dbReference type="EMBL" id="JAHBCI010000005">
    <property type="protein sequence ID" value="KAG9500708.1"/>
    <property type="molecule type" value="Genomic_DNA"/>
</dbReference>
<dbReference type="RefSeq" id="XP_044679708.1">
    <property type="nucleotide sequence ID" value="XM_044824051.1"/>
</dbReference>
<keyword evidence="2" id="KW-0349">Heme</keyword>
<organism evidence="5 6">
    <name type="scientific">Fusarium musae</name>
    <dbReference type="NCBI Taxonomy" id="1042133"/>
    <lineage>
        <taxon>Eukaryota</taxon>
        <taxon>Fungi</taxon>
        <taxon>Dikarya</taxon>
        <taxon>Ascomycota</taxon>
        <taxon>Pezizomycotina</taxon>
        <taxon>Sordariomycetes</taxon>
        <taxon>Hypocreomycetidae</taxon>
        <taxon>Hypocreales</taxon>
        <taxon>Nectriaceae</taxon>
        <taxon>Fusarium</taxon>
    </lineage>
</organism>
<dbReference type="GO" id="GO:0005506">
    <property type="term" value="F:iron ion binding"/>
    <property type="evidence" value="ECO:0007669"/>
    <property type="project" value="InterPro"/>
</dbReference>
<dbReference type="InterPro" id="IPR036396">
    <property type="entry name" value="Cyt_P450_sf"/>
</dbReference>
<dbReference type="SUPFAM" id="SSF48264">
    <property type="entry name" value="Cytochrome P450"/>
    <property type="match status" value="1"/>
</dbReference>
<protein>
    <recommendedName>
        <fullName evidence="7">Cytochrome P450 monooxygenase</fullName>
    </recommendedName>
</protein>
<comment type="caution">
    <text evidence="5">The sequence shown here is derived from an EMBL/GenBank/DDBJ whole genome shotgun (WGS) entry which is preliminary data.</text>
</comment>
<gene>
    <name evidence="5" type="ORF">J7337_006387</name>
</gene>
<dbReference type="PANTHER" id="PTHR24305:SF166">
    <property type="entry name" value="CYTOCHROME P450 12A4, MITOCHONDRIAL-RELATED"/>
    <property type="match status" value="1"/>
</dbReference>
<evidence type="ECO:0000313" key="6">
    <source>
        <dbReference type="Proteomes" id="UP000827133"/>
    </source>
</evidence>
<dbReference type="AlphaFoldDB" id="A0A9P8IPR7"/>
<dbReference type="Pfam" id="PF00067">
    <property type="entry name" value="p450"/>
    <property type="match status" value="1"/>
</dbReference>
<keyword evidence="3" id="KW-0479">Metal-binding</keyword>
<dbReference type="PRINTS" id="PR00385">
    <property type="entry name" value="P450"/>
</dbReference>
<evidence type="ECO:0000256" key="4">
    <source>
        <dbReference type="ARBA" id="ARBA00023004"/>
    </source>
</evidence>
<dbReference type="Proteomes" id="UP000827133">
    <property type="component" value="Unassembled WGS sequence"/>
</dbReference>
<comment type="similarity">
    <text evidence="1">Belongs to the cytochrome P450 family.</text>
</comment>
<proteinExistence type="inferred from homology"/>
<keyword evidence="4" id="KW-0408">Iron</keyword>
<dbReference type="GO" id="GO:0020037">
    <property type="term" value="F:heme binding"/>
    <property type="evidence" value="ECO:0007669"/>
    <property type="project" value="InterPro"/>
</dbReference>
<keyword evidence="6" id="KW-1185">Reference proteome</keyword>
<evidence type="ECO:0000313" key="5">
    <source>
        <dbReference type="EMBL" id="KAG9500708.1"/>
    </source>
</evidence>
<dbReference type="GeneID" id="68314243"/>
<sequence>MEIVKQREKVDLFGIFKFFMLDVIGDLALNKSFGQVTSGKEHQYVIDFNNAFMLIGLERVEDYLKQDMSKKLGSLMSEYLDPATGEPKDGYSAWSIALAGHGFMLVNTPEPSSIGAYTYCPVTRVAGSEATSITLTYIIWMLIKRPDVDQRLRQELSRLSKNYSNTDLANLPYLDAVIHETLRIYPPAPAPMPRVVPKSGFEFEGVSYPPGTVISAQPYTIHRHEGVFEDPDEFRPERWLDVPSEKKDTMYRAFIPFSAGQRG</sequence>
<reference evidence="5" key="1">
    <citation type="journal article" date="2021" name="Mol. Plant Microbe Interact.">
        <title>Telomere to telomere genome assembly of Fusarium musae F31, causal agent of crown rot disease of banana.</title>
        <authorList>
            <person name="Degradi L."/>
            <person name="Tava V."/>
            <person name="Kunova A."/>
            <person name="Cortesi P."/>
            <person name="Saracchi M."/>
            <person name="Pasquali M."/>
        </authorList>
    </citation>
    <scope>NUCLEOTIDE SEQUENCE</scope>
    <source>
        <strain evidence="5">F31</strain>
    </source>
</reference>
<dbReference type="InterPro" id="IPR002401">
    <property type="entry name" value="Cyt_P450_E_grp-I"/>
</dbReference>
<dbReference type="PRINTS" id="PR00463">
    <property type="entry name" value="EP450I"/>
</dbReference>
<evidence type="ECO:0008006" key="7">
    <source>
        <dbReference type="Google" id="ProtNLM"/>
    </source>
</evidence>
<dbReference type="GO" id="GO:0016705">
    <property type="term" value="F:oxidoreductase activity, acting on paired donors, with incorporation or reduction of molecular oxygen"/>
    <property type="evidence" value="ECO:0007669"/>
    <property type="project" value="InterPro"/>
</dbReference>
<dbReference type="GO" id="GO:0004497">
    <property type="term" value="F:monooxygenase activity"/>
    <property type="evidence" value="ECO:0007669"/>
    <property type="project" value="InterPro"/>
</dbReference>
<dbReference type="InterPro" id="IPR001128">
    <property type="entry name" value="Cyt_P450"/>
</dbReference>
<dbReference type="KEGG" id="fmu:J7337_006387"/>
<accession>A0A9P8IPR7</accession>
<evidence type="ECO:0000256" key="1">
    <source>
        <dbReference type="ARBA" id="ARBA00010617"/>
    </source>
</evidence>
<dbReference type="InterPro" id="IPR050121">
    <property type="entry name" value="Cytochrome_P450_monoxygenase"/>
</dbReference>
<name>A0A9P8IPR7_9HYPO</name>
<dbReference type="PANTHER" id="PTHR24305">
    <property type="entry name" value="CYTOCHROME P450"/>
    <property type="match status" value="1"/>
</dbReference>
<evidence type="ECO:0000256" key="3">
    <source>
        <dbReference type="ARBA" id="ARBA00022723"/>
    </source>
</evidence>